<dbReference type="InterPro" id="IPR007934">
    <property type="entry name" value="AbfB_ABD"/>
</dbReference>
<dbReference type="PROSITE" id="PS51318">
    <property type="entry name" value="TAT"/>
    <property type="match status" value="1"/>
</dbReference>
<feature type="domain" description="Alpha-L-arabinofuranosidase B arabinose-binding" evidence="7">
    <location>
        <begin position="366"/>
        <end position="486"/>
    </location>
</feature>
<sequence length="489" mass="52504">MSEAPVNPDISRRGLLTAGLVTAAATTGVVAVTSPAAAAGVRTDEEIYGVPTTDPLVAQRADPFVTRPVAGTYYFTGSVPEYDRLVVRGAPTIAGLSTATESVIWRRPPSGRTGGHVWAPELHRIGNRWYVYFAAGDAEDVFAIRMYVLESSRADPRDPAGWSAPREVTTPWGHFKLDATTFEHRGRRYYLWAQAEPELAVNTSLYIARMSSPFAIAGEPVRISTPTLPWERQGFAVNEGPAVLVRNGRVFVTYSASATDANYCMGLLTAGAGADLLDFRSWSKSPVPVFTTNEQTSRFGPGHNSFTVAEDGVTDVLVYHARDYRRIEGDPLYDPNRHTRVQKVYWHPDGTPLFGVPVGTGGPIVRLSPADAPASFVRHSAFALRVDADVRELADSQFRFEPGLAGAGTESIRSVNVPDRCVRVVDGAVRIDPVEPGAAFAAGASFVRRAAGKGVSLEVAGTPGTFLRHSGGTLTTGPAAGSRTTFRLS</sequence>
<dbReference type="InterPro" id="IPR023296">
    <property type="entry name" value="Glyco_hydro_beta-prop_sf"/>
</dbReference>
<dbReference type="Pfam" id="PF04616">
    <property type="entry name" value="Glyco_hydro_43"/>
    <property type="match status" value="1"/>
</dbReference>
<evidence type="ECO:0000256" key="3">
    <source>
        <dbReference type="ARBA" id="ARBA00022801"/>
    </source>
</evidence>
<evidence type="ECO:0000313" key="9">
    <source>
        <dbReference type="Proteomes" id="UP001501195"/>
    </source>
</evidence>
<name>A0ABP9HEJ7_9ACTN</name>
<keyword evidence="3 5" id="KW-0378">Hydrolase</keyword>
<feature type="compositionally biased region" description="Polar residues" evidence="6">
    <location>
        <begin position="472"/>
        <end position="489"/>
    </location>
</feature>
<gene>
    <name evidence="8" type="ORF">GCM10023225_09140</name>
</gene>
<dbReference type="PANTHER" id="PTHR43817">
    <property type="entry name" value="GLYCOSYL HYDROLASE"/>
    <property type="match status" value="1"/>
</dbReference>
<dbReference type="Gene3D" id="2.115.10.20">
    <property type="entry name" value="Glycosyl hydrolase domain, family 43"/>
    <property type="match status" value="1"/>
</dbReference>
<organism evidence="8 9">
    <name type="scientific">Kineococcus glutinatus</name>
    <dbReference type="NCBI Taxonomy" id="1070872"/>
    <lineage>
        <taxon>Bacteria</taxon>
        <taxon>Bacillati</taxon>
        <taxon>Actinomycetota</taxon>
        <taxon>Actinomycetes</taxon>
        <taxon>Kineosporiales</taxon>
        <taxon>Kineosporiaceae</taxon>
        <taxon>Kineococcus</taxon>
    </lineage>
</organism>
<dbReference type="InterPro" id="IPR036195">
    <property type="entry name" value="AbfB_ABD_sf"/>
</dbReference>
<protein>
    <recommendedName>
        <fullName evidence="7">Alpha-L-arabinofuranosidase B arabinose-binding domain-containing protein</fullName>
    </recommendedName>
</protein>
<keyword evidence="2" id="KW-0732">Signal</keyword>
<dbReference type="Gene3D" id="2.80.10.50">
    <property type="match status" value="1"/>
</dbReference>
<evidence type="ECO:0000256" key="6">
    <source>
        <dbReference type="SAM" id="MobiDB-lite"/>
    </source>
</evidence>
<keyword evidence="4 5" id="KW-0326">Glycosidase</keyword>
<dbReference type="RefSeq" id="WP_345711192.1">
    <property type="nucleotide sequence ID" value="NZ_BAABIL010000113.1"/>
</dbReference>
<comment type="similarity">
    <text evidence="1 5">Belongs to the glycosyl hydrolase 43 family.</text>
</comment>
<feature type="region of interest" description="Disordered" evidence="6">
    <location>
        <begin position="469"/>
        <end position="489"/>
    </location>
</feature>
<evidence type="ECO:0000256" key="2">
    <source>
        <dbReference type="ARBA" id="ARBA00022729"/>
    </source>
</evidence>
<dbReference type="PANTHER" id="PTHR43817:SF1">
    <property type="entry name" value="HYDROLASE, FAMILY 43, PUTATIVE (AFU_ORTHOLOGUE AFUA_3G01660)-RELATED"/>
    <property type="match status" value="1"/>
</dbReference>
<evidence type="ECO:0000256" key="1">
    <source>
        <dbReference type="ARBA" id="ARBA00009865"/>
    </source>
</evidence>
<dbReference type="SUPFAM" id="SSF75005">
    <property type="entry name" value="Arabinanase/levansucrase/invertase"/>
    <property type="match status" value="1"/>
</dbReference>
<comment type="caution">
    <text evidence="8">The sequence shown here is derived from an EMBL/GenBank/DDBJ whole genome shotgun (WGS) entry which is preliminary data.</text>
</comment>
<dbReference type="Pfam" id="PF05270">
    <property type="entry name" value="AbfB"/>
    <property type="match status" value="1"/>
</dbReference>
<accession>A0ABP9HEJ7</accession>
<keyword evidence="9" id="KW-1185">Reference proteome</keyword>
<evidence type="ECO:0000256" key="5">
    <source>
        <dbReference type="RuleBase" id="RU361187"/>
    </source>
</evidence>
<dbReference type="InterPro" id="IPR006311">
    <property type="entry name" value="TAT_signal"/>
</dbReference>
<evidence type="ECO:0000256" key="4">
    <source>
        <dbReference type="ARBA" id="ARBA00023295"/>
    </source>
</evidence>
<dbReference type="InterPro" id="IPR006710">
    <property type="entry name" value="Glyco_hydro_43"/>
</dbReference>
<evidence type="ECO:0000259" key="7">
    <source>
        <dbReference type="Pfam" id="PF05270"/>
    </source>
</evidence>
<dbReference type="EMBL" id="BAABIL010000113">
    <property type="protein sequence ID" value="GAA4968983.1"/>
    <property type="molecule type" value="Genomic_DNA"/>
</dbReference>
<evidence type="ECO:0000313" key="8">
    <source>
        <dbReference type="EMBL" id="GAA4968983.1"/>
    </source>
</evidence>
<proteinExistence type="inferred from homology"/>
<dbReference type="SUPFAM" id="SSF110221">
    <property type="entry name" value="AbfB domain"/>
    <property type="match status" value="1"/>
</dbReference>
<dbReference type="Proteomes" id="UP001501195">
    <property type="component" value="Unassembled WGS sequence"/>
</dbReference>
<reference evidence="9" key="1">
    <citation type="journal article" date="2019" name="Int. J. Syst. Evol. Microbiol.">
        <title>The Global Catalogue of Microorganisms (GCM) 10K type strain sequencing project: providing services to taxonomists for standard genome sequencing and annotation.</title>
        <authorList>
            <consortium name="The Broad Institute Genomics Platform"/>
            <consortium name="The Broad Institute Genome Sequencing Center for Infectious Disease"/>
            <person name="Wu L."/>
            <person name="Ma J."/>
        </authorList>
    </citation>
    <scope>NUCLEOTIDE SEQUENCE [LARGE SCALE GENOMIC DNA]</scope>
    <source>
        <strain evidence="9">JCM 18126</strain>
    </source>
</reference>